<proteinExistence type="predicted"/>
<gene>
    <name evidence="2" type="ORF">ILEXP_LOCUS50659</name>
</gene>
<feature type="domain" description="K-box" evidence="1">
    <location>
        <begin position="19"/>
        <end position="111"/>
    </location>
</feature>
<dbReference type="Proteomes" id="UP001642360">
    <property type="component" value="Unassembled WGS sequence"/>
</dbReference>
<name>A0ABC8UHW8_9AQUA</name>
<dbReference type="PROSITE" id="PS51297">
    <property type="entry name" value="K_BOX"/>
    <property type="match status" value="1"/>
</dbReference>
<dbReference type="EMBL" id="CAUOFW020007800">
    <property type="protein sequence ID" value="CAK9180640.1"/>
    <property type="molecule type" value="Genomic_DNA"/>
</dbReference>
<dbReference type="InterPro" id="IPR002487">
    <property type="entry name" value="TF_Kbox"/>
</dbReference>
<comment type="caution">
    <text evidence="2">The sequence shown here is derived from an EMBL/GenBank/DDBJ whole genome shotgun (WGS) entry which is preliminary data.</text>
</comment>
<organism evidence="2 3">
    <name type="scientific">Ilex paraguariensis</name>
    <name type="common">yerba mate</name>
    <dbReference type="NCBI Taxonomy" id="185542"/>
    <lineage>
        <taxon>Eukaryota</taxon>
        <taxon>Viridiplantae</taxon>
        <taxon>Streptophyta</taxon>
        <taxon>Embryophyta</taxon>
        <taxon>Tracheophyta</taxon>
        <taxon>Spermatophyta</taxon>
        <taxon>Magnoliopsida</taxon>
        <taxon>eudicotyledons</taxon>
        <taxon>Gunneridae</taxon>
        <taxon>Pentapetalae</taxon>
        <taxon>asterids</taxon>
        <taxon>campanulids</taxon>
        <taxon>Aquifoliales</taxon>
        <taxon>Aquifoliaceae</taxon>
        <taxon>Ilex</taxon>
    </lineage>
</organism>
<evidence type="ECO:0000259" key="1">
    <source>
        <dbReference type="PROSITE" id="PS51297"/>
    </source>
</evidence>
<protein>
    <recommendedName>
        <fullName evidence="1">K-box domain-containing protein</fullName>
    </recommendedName>
</protein>
<evidence type="ECO:0000313" key="3">
    <source>
        <dbReference type="Proteomes" id="UP001642360"/>
    </source>
</evidence>
<reference evidence="2 3" key="1">
    <citation type="submission" date="2024-02" db="EMBL/GenBank/DDBJ databases">
        <authorList>
            <person name="Vignale AGUSTIN F."/>
            <person name="Sosa J E."/>
            <person name="Modenutti C."/>
        </authorList>
    </citation>
    <scope>NUCLEOTIDE SEQUENCE [LARGE SCALE GENOMIC DNA]</scope>
</reference>
<sequence length="176" mass="20361">MIQRPGTSTLTQVFVRKLFQFYQQEASKLRAQIGNLQNSNRNMLGESLGSLSVRDLKNLESRLERGISKIRSKKVLNELLFAEVEFMQKREVDLHNNNQYLRAKVSLSLFLCASHVYGCMIAENERAQQQMTLMPGNSDYELLPPQPFEARNYLQINGLQLNDHYSRQDHTSLQLV</sequence>
<keyword evidence="3" id="KW-1185">Reference proteome</keyword>
<evidence type="ECO:0000313" key="2">
    <source>
        <dbReference type="EMBL" id="CAK9180640.1"/>
    </source>
</evidence>
<accession>A0ABC8UHW8</accession>
<dbReference type="Pfam" id="PF01486">
    <property type="entry name" value="K-box"/>
    <property type="match status" value="1"/>
</dbReference>
<dbReference type="AlphaFoldDB" id="A0ABC8UHW8"/>